<dbReference type="AlphaFoldDB" id="A0A1I7UVX4"/>
<feature type="domain" description="F-box" evidence="1">
    <location>
        <begin position="24"/>
        <end position="71"/>
    </location>
</feature>
<evidence type="ECO:0000259" key="1">
    <source>
        <dbReference type="PROSITE" id="PS50181"/>
    </source>
</evidence>
<evidence type="ECO:0000313" key="3">
    <source>
        <dbReference type="WBParaSite" id="Csp11.Scaffold630.g19882.t1"/>
    </source>
</evidence>
<reference evidence="3" key="1">
    <citation type="submission" date="2016-11" db="UniProtKB">
        <authorList>
            <consortium name="WormBaseParasite"/>
        </authorList>
    </citation>
    <scope>IDENTIFICATION</scope>
</reference>
<protein>
    <submittedName>
        <fullName evidence="3">F-box domain-containing protein</fullName>
    </submittedName>
</protein>
<dbReference type="PANTHER" id="PTHR21503">
    <property type="entry name" value="F-BOX-CONTAINING HYPOTHETICAL PROTEIN C.ELEGANS"/>
    <property type="match status" value="1"/>
</dbReference>
<dbReference type="Proteomes" id="UP000095282">
    <property type="component" value="Unplaced"/>
</dbReference>
<dbReference type="InterPro" id="IPR012885">
    <property type="entry name" value="F-box_Sdz-33"/>
</dbReference>
<dbReference type="WBParaSite" id="Csp11.Scaffold630.g19882.t1">
    <property type="protein sequence ID" value="Csp11.Scaffold630.g19882.t1"/>
    <property type="gene ID" value="Csp11.Scaffold630.g19882"/>
</dbReference>
<name>A0A1I7UVX4_9PELO</name>
<dbReference type="Pfam" id="PF00646">
    <property type="entry name" value="F-box"/>
    <property type="match status" value="1"/>
</dbReference>
<dbReference type="InterPro" id="IPR001810">
    <property type="entry name" value="F-box_dom"/>
</dbReference>
<dbReference type="eggNOG" id="ENOG502R2AE">
    <property type="taxonomic scope" value="Eukaryota"/>
</dbReference>
<dbReference type="PANTHER" id="PTHR21503:SF8">
    <property type="entry name" value="F-BOX ASSOCIATED DOMAIN-CONTAINING PROTEIN-RELATED"/>
    <property type="match status" value="1"/>
</dbReference>
<dbReference type="PROSITE" id="PS50181">
    <property type="entry name" value="FBOX"/>
    <property type="match status" value="1"/>
</dbReference>
<accession>A0A1I7UVX4</accession>
<dbReference type="Pfam" id="PF07735">
    <property type="entry name" value="FBA_2"/>
    <property type="match status" value="1"/>
</dbReference>
<proteinExistence type="predicted"/>
<keyword evidence="2" id="KW-1185">Reference proteome</keyword>
<sequence>MEQLHSLLYRFPQFFFPFRQSHPPFPLFRLPLVAYKNVIDLMTSCEQFSLSLCSRKANSIVKNIRHRPKSLELWVIGVNHVGVATGYFETIISERLCYSVIKSTKTSPDSDPVEAVMIRGNIVPAQINMTQSGNHHLETYWDDEDFGLRMITDYVCDLFRVNIFSMMIRKDYRKMSYWLRKRQSFVNMLEIRGKPRIGYKEFKNVLWNNNSEILIIDASVSKHFRLRNYIKKVRFVQFCNCSWITMEDLMRVDVPRIDVLSGKMFTNQDVNRFLKHWMKGGSPRLKQIRLILEDWDEEVFLEGINVQDGTPAELFYTGYFYGFEFDIDHAKYIVREDETKASFGFNDDIFFFVVWPDSIGRTFESFH</sequence>
<organism evidence="2 3">
    <name type="scientific">Caenorhabditis tropicalis</name>
    <dbReference type="NCBI Taxonomy" id="1561998"/>
    <lineage>
        <taxon>Eukaryota</taxon>
        <taxon>Metazoa</taxon>
        <taxon>Ecdysozoa</taxon>
        <taxon>Nematoda</taxon>
        <taxon>Chromadorea</taxon>
        <taxon>Rhabditida</taxon>
        <taxon>Rhabditina</taxon>
        <taxon>Rhabditomorpha</taxon>
        <taxon>Rhabditoidea</taxon>
        <taxon>Rhabditidae</taxon>
        <taxon>Peloderinae</taxon>
        <taxon>Caenorhabditis</taxon>
    </lineage>
</organism>
<evidence type="ECO:0000313" key="2">
    <source>
        <dbReference type="Proteomes" id="UP000095282"/>
    </source>
</evidence>